<proteinExistence type="predicted"/>
<gene>
    <name evidence="1" type="ORF">SJI18_22630</name>
</gene>
<dbReference type="RefSeq" id="WP_216255190.1">
    <property type="nucleotide sequence ID" value="NZ_JAZHFS010000038.1"/>
</dbReference>
<dbReference type="EMBL" id="JAZHFS010000038">
    <property type="protein sequence ID" value="MEF2115081.1"/>
    <property type="molecule type" value="Genomic_DNA"/>
</dbReference>
<protein>
    <submittedName>
        <fullName evidence="1">Uncharacterized protein</fullName>
    </submittedName>
</protein>
<sequence>MLLVCVTLITYKYRTFAQCPTSFQPEIKSMLLAMGLDENGNLIVAEPIV</sequence>
<comment type="caution">
    <text evidence="1">The sequence shown here is derived from an EMBL/GenBank/DDBJ whole genome shotgun (WGS) entry which is preliminary data.</text>
</comment>
<accession>A0ABU7UUZ8</accession>
<keyword evidence="2" id="KW-1185">Reference proteome</keyword>
<reference evidence="1 2" key="1">
    <citation type="submission" date="2023-11" db="EMBL/GenBank/DDBJ databases">
        <title>Draft genome sequence of a psychrophilic Clostridium strain from permafrost water brine.</title>
        <authorList>
            <person name="Shcherbakova V.A."/>
            <person name="Trubitsyn V.E."/>
            <person name="Zakharyuk A.G."/>
        </authorList>
    </citation>
    <scope>NUCLEOTIDE SEQUENCE [LARGE SCALE GENOMIC DNA]</scope>
    <source>
        <strain evidence="1 2">14F</strain>
    </source>
</reference>
<dbReference type="Proteomes" id="UP001498469">
    <property type="component" value="Unassembled WGS sequence"/>
</dbReference>
<name>A0ABU7UUZ8_9CLOT</name>
<organism evidence="1 2">
    <name type="scientific">Clostridium frigoriphilum</name>
    <dbReference type="NCBI Taxonomy" id="443253"/>
    <lineage>
        <taxon>Bacteria</taxon>
        <taxon>Bacillati</taxon>
        <taxon>Bacillota</taxon>
        <taxon>Clostridia</taxon>
        <taxon>Eubacteriales</taxon>
        <taxon>Clostridiaceae</taxon>
        <taxon>Clostridium</taxon>
    </lineage>
</organism>
<evidence type="ECO:0000313" key="2">
    <source>
        <dbReference type="Proteomes" id="UP001498469"/>
    </source>
</evidence>
<evidence type="ECO:0000313" key="1">
    <source>
        <dbReference type="EMBL" id="MEF2115081.1"/>
    </source>
</evidence>